<protein>
    <recommendedName>
        <fullName evidence="5 14">Dol-P-Glc:Glc(2)Man(9)GlcNAc(2)-PP-Dol alpha-1,2-glucosyltransferase</fullName>
        <ecNumber evidence="4 14">2.4.1.256</ecNumber>
    </recommendedName>
</protein>
<keyword evidence="8 14" id="KW-0812">Transmembrane</keyword>
<feature type="transmembrane region" description="Helical" evidence="14">
    <location>
        <begin position="80"/>
        <end position="100"/>
    </location>
</feature>
<feature type="transmembrane region" description="Helical" evidence="14">
    <location>
        <begin position="273"/>
        <end position="292"/>
    </location>
</feature>
<comment type="function">
    <text evidence="12">Dol-P-Glc:Glc(2)Man(9)GlcNAc(2)-PP-Dol alpha-1,2-glucosyltransferase that operates in the biosynthetic pathway of dolichol-linked oligosaccharides, the glycan precursors employed in protein asparagine (N)-glycosylation. The assembly of dolichol-linked oligosaccharides begins on the cytosolic side of the endoplasmic reticulum membrane and finishes in its lumen. The sequential addition of sugars to dolichol pyrophosphate produces dolichol-linked oligosaccharides containing fourteen sugars, including two GlcNAcs, nine mannoses and three glucoses. Once assembled, the oligosaccharide is transferred from the lipid to nascent proteins by oligosaccharyltransferases. In the lumen of the endoplasmic reticulum, adds the third and last glucose residue from dolichyl phosphate glucose (Dol-P-Glc) onto the lipid-linked oligosaccharide intermediate Glc(2)Man(9)GlcNAc(2)-PP-Dol to produce Glc(3)Man(9)GlcNAc(2)-PP-Dol.</text>
</comment>
<evidence type="ECO:0000256" key="1">
    <source>
        <dbReference type="ARBA" id="ARBA00004477"/>
    </source>
</evidence>
<comment type="catalytic activity">
    <reaction evidence="13">
        <text>an alpha-D-Glc-(1-&gt;3)-alpha-D-Glc-(1-&gt;3)-alpha-D-Man-(1-&gt;2)-alpha-D-Man-(1-&gt;2)-alpha-D-Man-(1-&gt;3)-[alpha-D-Man-(1-&gt;2)-alpha-D-Man-(1-&gt;3)-[alpha-D-Man-(1-&gt;2)-alpha-D-Man-(1-&gt;6)]-alpha-D-Man-(1-&gt;6)]-beta-D-Man-(1-&gt;4)-beta-D-GlcNAc-(1-&gt;4)-alpha-D-GlcNAc-diphospho-di-trans,poly-cis-dolichol + a di-trans,poly-cis-dolichyl beta-D-glucosyl phosphate = a alpha-D-Glc-(1-&gt;2)-alpha-D-Glc-(1-&gt;3)-alpha-D-Glc-(1-&gt;3)-alpha-D-Man-(1-&gt;2)-alpha-D-Man-(1-&gt;2)-alpha-D-Man-(1-&gt;3)-[alpha-D-Man-(1-&gt;2)-alpha-D-Man-(1-&gt;3)-[alpha-D-Man-(1-&gt;2)-alpha-D-Man-(1-&gt;6)]-alpha-D-Man-(1-&gt;6)]-beta-D-Man-(1-&gt;4)-beta-D-GlcNAc-(1-&gt;4)-alpha-D-GlcNAc-diphospho-di-trans,poly-cis-dolichol + a di-trans,poly-cis-dolichyl phosphate + H(+)</text>
        <dbReference type="Rhea" id="RHEA:29543"/>
        <dbReference type="Rhea" id="RHEA-COMP:19498"/>
        <dbReference type="Rhea" id="RHEA-COMP:19502"/>
        <dbReference type="Rhea" id="RHEA-COMP:19512"/>
        <dbReference type="Rhea" id="RHEA-COMP:19522"/>
        <dbReference type="ChEBI" id="CHEBI:15378"/>
        <dbReference type="ChEBI" id="CHEBI:57525"/>
        <dbReference type="ChEBI" id="CHEBI:57683"/>
        <dbReference type="ChEBI" id="CHEBI:132522"/>
        <dbReference type="ChEBI" id="CHEBI:132523"/>
        <dbReference type="EC" id="2.4.1.256"/>
    </reaction>
    <physiologicalReaction direction="left-to-right" evidence="13">
        <dbReference type="Rhea" id="RHEA:29544"/>
    </physiologicalReaction>
</comment>
<feature type="transmembrane region" description="Helical" evidence="14">
    <location>
        <begin position="381"/>
        <end position="405"/>
    </location>
</feature>
<dbReference type="EMBL" id="CH477468">
    <property type="protein sequence ID" value="EAT40471.1"/>
    <property type="molecule type" value="Genomic_DNA"/>
</dbReference>
<dbReference type="Pfam" id="PF04922">
    <property type="entry name" value="DIE2_ALG10"/>
    <property type="match status" value="1"/>
</dbReference>
<dbReference type="GO" id="GO:0106073">
    <property type="term" value="F:dolichyl pyrophosphate Glc2Man9GlcNAc2 alpha-1,2-glucosyltransferase activity"/>
    <property type="evidence" value="ECO:0007669"/>
    <property type="project" value="UniProtKB-UniRule"/>
</dbReference>
<comment type="similarity">
    <text evidence="3 14">Belongs to the ALG10 glucosyltransferase family.</text>
</comment>
<evidence type="ECO:0000256" key="3">
    <source>
        <dbReference type="ARBA" id="ARBA00010600"/>
    </source>
</evidence>
<dbReference type="InterPro" id="IPR016900">
    <property type="entry name" value="Alg10"/>
</dbReference>
<evidence type="ECO:0000313" key="15">
    <source>
        <dbReference type="EMBL" id="EAT40471.1"/>
    </source>
</evidence>
<evidence type="ECO:0000256" key="5">
    <source>
        <dbReference type="ARBA" id="ARBA00018512"/>
    </source>
</evidence>
<comment type="pathway">
    <text evidence="2">Protein modification; protein glycosylation.</text>
</comment>
<dbReference type="AlphaFoldDB" id="A0A1S4FHK6"/>
<dbReference type="PIRSF" id="PIRSF028810">
    <property type="entry name" value="Alpha1_2_glucosyltferase_Alg10"/>
    <property type="match status" value="1"/>
</dbReference>
<dbReference type="OrthoDB" id="4769at2759"/>
<evidence type="ECO:0000256" key="14">
    <source>
        <dbReference type="PIRNR" id="PIRNR028810"/>
    </source>
</evidence>
<sequence>MKNQFIFFAFISVYSAISLILFNLVYRTSKVVVDEEFHLRQGEHYCHGRFDVWDNKITTFPGLYLVSASFLGPFQACSIYHLRMISLIASIANVYLIYIIRRVVLANRSPSYLLLESISLATLPPLYFFTHLYYTDVLSVTMVLTMVYFSLKGMHNWGGIAAFMAILMRQTNIVWVGMVLGNQVIKTAIDLCQADGKGSNRKGRHYGYSDLWQTIRIMLRKPKLVVDLLRHVLPKYFGYIINIVGFVVFLCLNGSIVIGDKSAHVAKLHVPQIFYFSLFFAAFSSSHVLSTLKRIARFMRKKWPMTILCICLFAAAIHLNTIVHPYMLADNRHYTFYIWNRFFGRWWFARYLPIPVYYAALVLVVLMLLPSSNNHEQTVGFSLLWMLATIASVALQQLIEVRYFILPFLVLRLIQTNVRTSSKLLALEVLANLAINAATVYVFVKKEFYWSNYEDAQRIIW</sequence>
<evidence type="ECO:0000256" key="4">
    <source>
        <dbReference type="ARBA" id="ARBA00011967"/>
    </source>
</evidence>
<dbReference type="Proteomes" id="UP000682892">
    <property type="component" value="Unassembled WGS sequence"/>
</dbReference>
<keyword evidence="11 14" id="KW-0472">Membrane</keyword>
<accession>A0A1S4FHK6</accession>
<keyword evidence="10 14" id="KW-1133">Transmembrane helix</keyword>
<comment type="subcellular location">
    <subcellularLocation>
        <location evidence="1">Endoplasmic reticulum membrane</location>
        <topology evidence="1">Multi-pass membrane protein</topology>
    </subcellularLocation>
</comment>
<dbReference type="GO" id="GO:0005789">
    <property type="term" value="C:endoplasmic reticulum membrane"/>
    <property type="evidence" value="ECO:0007669"/>
    <property type="project" value="UniProtKB-SubCell"/>
</dbReference>
<keyword evidence="7" id="KW-0808">Transferase</keyword>
<evidence type="ECO:0000256" key="6">
    <source>
        <dbReference type="ARBA" id="ARBA00022676"/>
    </source>
</evidence>
<keyword evidence="6 14" id="KW-0328">Glycosyltransferase</keyword>
<evidence type="ECO:0000256" key="7">
    <source>
        <dbReference type="ARBA" id="ARBA00022679"/>
    </source>
</evidence>
<keyword evidence="9" id="KW-0256">Endoplasmic reticulum</keyword>
<dbReference type="OMA" id="VWDSKIT"/>
<evidence type="ECO:0000256" key="11">
    <source>
        <dbReference type="ARBA" id="ARBA00023136"/>
    </source>
</evidence>
<evidence type="ECO:0000256" key="12">
    <source>
        <dbReference type="ARBA" id="ARBA00044727"/>
    </source>
</evidence>
<name>A0A1S4FHK6_AEDAE</name>
<feature type="transmembrane region" description="Helical" evidence="14">
    <location>
        <begin position="146"/>
        <end position="168"/>
    </location>
</feature>
<reference evidence="15" key="2">
    <citation type="journal article" date="2007" name="Science">
        <title>Genome sequence of Aedes aegypti, a major arbovirus vector.</title>
        <authorList>
            <person name="Nene V."/>
            <person name="Wortman J.R."/>
            <person name="Lawson D."/>
            <person name="Haas B."/>
            <person name="Kodira C."/>
            <person name="Tu Z.J."/>
            <person name="Loftus B."/>
            <person name="Xi Z."/>
            <person name="Megy K."/>
            <person name="Grabherr M."/>
            <person name="Ren Q."/>
            <person name="Zdobnov E.M."/>
            <person name="Lobo N.F."/>
            <person name="Campbell K.S."/>
            <person name="Brown S.E."/>
            <person name="Bonaldo M.F."/>
            <person name="Zhu J."/>
            <person name="Sinkins S.P."/>
            <person name="Hogenkamp D.G."/>
            <person name="Amedeo P."/>
            <person name="Arensburger P."/>
            <person name="Atkinson P.W."/>
            <person name="Bidwell S."/>
            <person name="Biedler J."/>
            <person name="Birney E."/>
            <person name="Bruggner R.V."/>
            <person name="Costas J."/>
            <person name="Coy M.R."/>
            <person name="Crabtree J."/>
            <person name="Crawford M."/>
            <person name="Debruyn B."/>
            <person name="Decaprio D."/>
            <person name="Eiglmeier K."/>
            <person name="Eisenstadt E."/>
            <person name="El-Dorry H."/>
            <person name="Gelbart W.M."/>
            <person name="Gomes S.L."/>
            <person name="Hammond M."/>
            <person name="Hannick L.I."/>
            <person name="Hogan J.R."/>
            <person name="Holmes M.H."/>
            <person name="Jaffe D."/>
            <person name="Johnston J.S."/>
            <person name="Kennedy R.C."/>
            <person name="Koo H."/>
            <person name="Kravitz S."/>
            <person name="Kriventseva E.V."/>
            <person name="Kulp D."/>
            <person name="Labutti K."/>
            <person name="Lee E."/>
            <person name="Li S."/>
            <person name="Lovin D.D."/>
            <person name="Mao C."/>
            <person name="Mauceli E."/>
            <person name="Menck C.F."/>
            <person name="Miller J.R."/>
            <person name="Montgomery P."/>
            <person name="Mori A."/>
            <person name="Nascimento A.L."/>
            <person name="Naveira H.F."/>
            <person name="Nusbaum C."/>
            <person name="O'leary S."/>
            <person name="Orvis J."/>
            <person name="Pertea M."/>
            <person name="Quesneville H."/>
            <person name="Reidenbach K.R."/>
            <person name="Rogers Y.H."/>
            <person name="Roth C.W."/>
            <person name="Schneider J.R."/>
            <person name="Schatz M."/>
            <person name="Shumway M."/>
            <person name="Stanke M."/>
            <person name="Stinson E.O."/>
            <person name="Tubio J.M."/>
            <person name="Vanzee J.P."/>
            <person name="Verjovski-Almeida S."/>
            <person name="Werner D."/>
            <person name="White O."/>
            <person name="Wyder S."/>
            <person name="Zeng Q."/>
            <person name="Zhao Q."/>
            <person name="Zhao Y."/>
            <person name="Hill C.A."/>
            <person name="Raikhel A.S."/>
            <person name="Soares M.B."/>
            <person name="Knudson D.L."/>
            <person name="Lee N.H."/>
            <person name="Galagan J."/>
            <person name="Salzberg S.L."/>
            <person name="Paulsen I.T."/>
            <person name="Dimopoulos G."/>
            <person name="Collins F.H."/>
            <person name="Birren B."/>
            <person name="Fraser-Liggett C.M."/>
            <person name="Severson D.W."/>
        </authorList>
    </citation>
    <scope>NUCLEOTIDE SEQUENCE [LARGE SCALE GENOMIC DNA]</scope>
    <source>
        <strain evidence="15">Liverpool</strain>
    </source>
</reference>
<feature type="transmembrane region" description="Helical" evidence="14">
    <location>
        <begin position="112"/>
        <end position="134"/>
    </location>
</feature>
<feature type="transmembrane region" description="Helical" evidence="14">
    <location>
        <begin position="304"/>
        <end position="327"/>
    </location>
</feature>
<dbReference type="GO" id="GO:0006488">
    <property type="term" value="P:dolichol-linked oligosaccharide biosynthetic process"/>
    <property type="evidence" value="ECO:0007669"/>
    <property type="project" value="UniProtKB-UniRule"/>
</dbReference>
<feature type="transmembrane region" description="Helical" evidence="14">
    <location>
        <begin position="425"/>
        <end position="444"/>
    </location>
</feature>
<feature type="transmembrane region" description="Helical" evidence="14">
    <location>
        <begin position="236"/>
        <end position="258"/>
    </location>
</feature>
<dbReference type="EC" id="2.4.1.256" evidence="4 14"/>
<dbReference type="KEGG" id="aag:5569660"/>
<reference evidence="15" key="3">
    <citation type="submission" date="2012-09" db="EMBL/GenBank/DDBJ databases">
        <authorList>
            <consortium name="VectorBase"/>
        </authorList>
    </citation>
    <scope>NUCLEOTIDE SEQUENCE</scope>
    <source>
        <strain evidence="15">Liverpool</strain>
    </source>
</reference>
<gene>
    <name evidence="15" type="ORF">AaeL_AAEL007809</name>
</gene>
<evidence type="ECO:0000313" key="16">
    <source>
        <dbReference type="Proteomes" id="UP000682892"/>
    </source>
</evidence>
<evidence type="ECO:0000256" key="10">
    <source>
        <dbReference type="ARBA" id="ARBA00022989"/>
    </source>
</evidence>
<evidence type="ECO:0000256" key="13">
    <source>
        <dbReference type="ARBA" id="ARBA00048064"/>
    </source>
</evidence>
<reference evidence="15" key="1">
    <citation type="submission" date="2005-10" db="EMBL/GenBank/DDBJ databases">
        <authorList>
            <person name="Loftus B.J."/>
            <person name="Nene V.M."/>
            <person name="Hannick L.I."/>
            <person name="Bidwell S."/>
            <person name="Haas B."/>
            <person name="Amedeo P."/>
            <person name="Orvis J."/>
            <person name="Wortman J.R."/>
            <person name="White O.R."/>
            <person name="Salzberg S."/>
            <person name="Shumway M."/>
            <person name="Koo H."/>
            <person name="Zhao Y."/>
            <person name="Holmes M."/>
            <person name="Miller J."/>
            <person name="Schatz M."/>
            <person name="Pop M."/>
            <person name="Pai G."/>
            <person name="Utterback T."/>
            <person name="Rogers Y.-H."/>
            <person name="Kravitz S."/>
            <person name="Fraser C.M."/>
        </authorList>
    </citation>
    <scope>NUCLEOTIDE SEQUENCE</scope>
    <source>
        <strain evidence="15">Liverpool</strain>
    </source>
</reference>
<feature type="transmembrane region" description="Helical" evidence="14">
    <location>
        <begin position="5"/>
        <end position="26"/>
    </location>
</feature>
<dbReference type="PANTHER" id="PTHR12989:SF10">
    <property type="entry name" value="DOL-P-GLC:GLC(2)MAN(9)GLCNAC(2)-PP-DOL ALPHA-1,2-GLUCOSYLTRANSFERASE-RELATED"/>
    <property type="match status" value="1"/>
</dbReference>
<evidence type="ECO:0000256" key="2">
    <source>
        <dbReference type="ARBA" id="ARBA00004922"/>
    </source>
</evidence>
<feature type="transmembrane region" description="Helical" evidence="14">
    <location>
        <begin position="347"/>
        <end position="369"/>
    </location>
</feature>
<organism evidence="15 16">
    <name type="scientific">Aedes aegypti</name>
    <name type="common">Yellowfever mosquito</name>
    <name type="synonym">Culex aegypti</name>
    <dbReference type="NCBI Taxonomy" id="7159"/>
    <lineage>
        <taxon>Eukaryota</taxon>
        <taxon>Metazoa</taxon>
        <taxon>Ecdysozoa</taxon>
        <taxon>Arthropoda</taxon>
        <taxon>Hexapoda</taxon>
        <taxon>Insecta</taxon>
        <taxon>Pterygota</taxon>
        <taxon>Neoptera</taxon>
        <taxon>Endopterygota</taxon>
        <taxon>Diptera</taxon>
        <taxon>Nematocera</taxon>
        <taxon>Culicoidea</taxon>
        <taxon>Culicidae</taxon>
        <taxon>Culicinae</taxon>
        <taxon>Aedini</taxon>
        <taxon>Aedes</taxon>
        <taxon>Stegomyia</taxon>
    </lineage>
</organism>
<dbReference type="PANTHER" id="PTHR12989">
    <property type="entry name" value="ALPHA-1,2-GLUCOSYLTRANSFERASE ALG10"/>
    <property type="match status" value="1"/>
</dbReference>
<evidence type="ECO:0000256" key="9">
    <source>
        <dbReference type="ARBA" id="ARBA00022824"/>
    </source>
</evidence>
<comment type="caution">
    <text evidence="14">Lacks conserved residue(s) required for the propagation of feature annotation.</text>
</comment>
<dbReference type="CTD" id="84920"/>
<proteinExistence type="inferred from homology"/>
<evidence type="ECO:0000256" key="8">
    <source>
        <dbReference type="ARBA" id="ARBA00022692"/>
    </source>
</evidence>